<dbReference type="InterPro" id="IPR028098">
    <property type="entry name" value="Glyco_trans_4-like_N"/>
</dbReference>
<dbReference type="InterPro" id="IPR050194">
    <property type="entry name" value="Glycosyltransferase_grp1"/>
</dbReference>
<dbReference type="SUPFAM" id="SSF53756">
    <property type="entry name" value="UDP-Glycosyltransferase/glycogen phosphorylase"/>
    <property type="match status" value="1"/>
</dbReference>
<dbReference type="AlphaFoldDB" id="A0A4Q7UW52"/>
<sequence>MSSPLRVLIGADTYPPDVNGAARFTERLAGGLAGRGHEVHVVAPSPTGPPGRGGGAPGHPVVHRVRSHAYPSQERFRVSLPWRAAAATAELLGELRPDVVHVQSHFSVGRGLAVAAHARGVPLVATNHFMPENLLDHAPVPASAAGWVSRWAWRDLARVYGRADALTAPTPCAVRMLDERAGLPGGRAVSCGIDVARFAGGAEDPVPTVLFVGRLEQEKRVGELVAAFARVPGDVRLEIVGDGSRRAEWTALARRLGVESRVRFRGFVDDDELVAAYRRAAVFAIPGVAELQSLVTLEAMAAGRPVVAADAVALPHLVRPGRTGWLYPPGDVDALAAALSALLADPAARARMGAAARETAGTHALDATLDAFTDLYARVCGTRVTRRARERTAAA</sequence>
<dbReference type="PANTHER" id="PTHR45947">
    <property type="entry name" value="SULFOQUINOVOSYL TRANSFERASE SQD2"/>
    <property type="match status" value="1"/>
</dbReference>
<gene>
    <name evidence="4" type="ORF">EV383_2062</name>
</gene>
<dbReference type="Gene3D" id="3.40.50.2000">
    <property type="entry name" value="Glycogen Phosphorylase B"/>
    <property type="match status" value="2"/>
</dbReference>
<reference evidence="4 5" key="1">
    <citation type="submission" date="2019-02" db="EMBL/GenBank/DDBJ databases">
        <title>Sequencing the genomes of 1000 actinobacteria strains.</title>
        <authorList>
            <person name="Klenk H.-P."/>
        </authorList>
    </citation>
    <scope>NUCLEOTIDE SEQUENCE [LARGE SCALE GENOMIC DNA]</scope>
    <source>
        <strain evidence="4 5">DSM 45779</strain>
    </source>
</reference>
<evidence type="ECO:0000313" key="5">
    <source>
        <dbReference type="Proteomes" id="UP000291591"/>
    </source>
</evidence>
<protein>
    <submittedName>
        <fullName evidence="4">Glycosyltransferase involved in cell wall biosynthesis</fullName>
    </submittedName>
</protein>
<comment type="caution">
    <text evidence="4">The sequence shown here is derived from an EMBL/GenBank/DDBJ whole genome shotgun (WGS) entry which is preliminary data.</text>
</comment>
<dbReference type="Proteomes" id="UP000291591">
    <property type="component" value="Unassembled WGS sequence"/>
</dbReference>
<proteinExistence type="predicted"/>
<dbReference type="PANTHER" id="PTHR45947:SF3">
    <property type="entry name" value="SULFOQUINOVOSYL TRANSFERASE SQD2"/>
    <property type="match status" value="1"/>
</dbReference>
<accession>A0A4Q7UW52</accession>
<keyword evidence="2 4" id="KW-0808">Transferase</keyword>
<dbReference type="GO" id="GO:1901137">
    <property type="term" value="P:carbohydrate derivative biosynthetic process"/>
    <property type="evidence" value="ECO:0007669"/>
    <property type="project" value="UniProtKB-ARBA"/>
</dbReference>
<dbReference type="GO" id="GO:0016758">
    <property type="term" value="F:hexosyltransferase activity"/>
    <property type="evidence" value="ECO:0007669"/>
    <property type="project" value="TreeGrafter"/>
</dbReference>
<organism evidence="4 5">
    <name type="scientific">Pseudonocardia sediminis</name>
    <dbReference type="NCBI Taxonomy" id="1397368"/>
    <lineage>
        <taxon>Bacteria</taxon>
        <taxon>Bacillati</taxon>
        <taxon>Actinomycetota</taxon>
        <taxon>Actinomycetes</taxon>
        <taxon>Pseudonocardiales</taxon>
        <taxon>Pseudonocardiaceae</taxon>
        <taxon>Pseudonocardia</taxon>
    </lineage>
</organism>
<evidence type="ECO:0000313" key="4">
    <source>
        <dbReference type="EMBL" id="RZT85198.1"/>
    </source>
</evidence>
<keyword evidence="5" id="KW-1185">Reference proteome</keyword>
<feature type="domain" description="Glycosyltransferase subfamily 4-like N-terminal" evidence="3">
    <location>
        <begin position="18"/>
        <end position="197"/>
    </location>
</feature>
<dbReference type="Pfam" id="PF13692">
    <property type="entry name" value="Glyco_trans_1_4"/>
    <property type="match status" value="1"/>
</dbReference>
<evidence type="ECO:0000256" key="1">
    <source>
        <dbReference type="ARBA" id="ARBA00022676"/>
    </source>
</evidence>
<evidence type="ECO:0000259" key="3">
    <source>
        <dbReference type="Pfam" id="PF13439"/>
    </source>
</evidence>
<evidence type="ECO:0000256" key="2">
    <source>
        <dbReference type="ARBA" id="ARBA00022679"/>
    </source>
</evidence>
<name>A0A4Q7UW52_PSEST</name>
<dbReference type="EMBL" id="SHKL01000001">
    <property type="protein sequence ID" value="RZT85198.1"/>
    <property type="molecule type" value="Genomic_DNA"/>
</dbReference>
<dbReference type="RefSeq" id="WP_207223481.1">
    <property type="nucleotide sequence ID" value="NZ_SHKL01000001.1"/>
</dbReference>
<keyword evidence="1" id="KW-0328">Glycosyltransferase</keyword>
<dbReference type="Pfam" id="PF13439">
    <property type="entry name" value="Glyco_transf_4"/>
    <property type="match status" value="1"/>
</dbReference>